<feature type="binding site" evidence="13">
    <location>
        <begin position="112"/>
        <end position="118"/>
    </location>
    <ligand>
        <name>ATP</name>
        <dbReference type="ChEBI" id="CHEBI:30616"/>
    </ligand>
</feature>
<feature type="binding site" evidence="13">
    <location>
        <position position="29"/>
    </location>
    <ligand>
        <name>UDP-N-acetyl-alpha-D-muramoyl-L-alanyl-D-glutamate</name>
        <dbReference type="ChEBI" id="CHEBI:83900"/>
    </ligand>
</feature>
<feature type="binding site" evidence="13">
    <location>
        <position position="388"/>
    </location>
    <ligand>
        <name>meso-2,6-diaminopimelate</name>
        <dbReference type="ChEBI" id="CHEBI:57791"/>
    </ligand>
</feature>
<keyword evidence="13" id="KW-0963">Cytoplasm</keyword>
<dbReference type="GO" id="GO:0005737">
    <property type="term" value="C:cytoplasm"/>
    <property type="evidence" value="ECO:0007669"/>
    <property type="project" value="UniProtKB-SubCell"/>
</dbReference>
<evidence type="ECO:0000256" key="14">
    <source>
        <dbReference type="RuleBase" id="RU004135"/>
    </source>
</evidence>
<keyword evidence="13" id="KW-0547">Nucleotide-binding</keyword>
<evidence type="ECO:0000256" key="8">
    <source>
        <dbReference type="ARBA" id="ARBA00066633"/>
    </source>
</evidence>
<dbReference type="Pfam" id="PF02875">
    <property type="entry name" value="Mur_ligase_C"/>
    <property type="match status" value="1"/>
</dbReference>
<keyword evidence="13 18" id="KW-0436">Ligase</keyword>
<feature type="binding site" evidence="13">
    <location>
        <position position="467"/>
    </location>
    <ligand>
        <name>meso-2,6-diaminopimelate</name>
        <dbReference type="ChEBI" id="CHEBI:57791"/>
    </ligand>
</feature>
<evidence type="ECO:0000259" key="15">
    <source>
        <dbReference type="Pfam" id="PF01225"/>
    </source>
</evidence>
<keyword evidence="19" id="KW-1185">Reference proteome</keyword>
<dbReference type="InterPro" id="IPR036565">
    <property type="entry name" value="Mur-like_cat_sf"/>
</dbReference>
<dbReference type="InterPro" id="IPR035911">
    <property type="entry name" value="MurE/MurF_N"/>
</dbReference>
<comment type="cofactor">
    <cofactor evidence="13">
        <name>Mg(2+)</name>
        <dbReference type="ChEBI" id="CHEBI:18420"/>
    </cofactor>
</comment>
<organism evidence="18 19">
    <name type="scientific">Plasticicumulans lactativorans</name>
    <dbReference type="NCBI Taxonomy" id="1133106"/>
    <lineage>
        <taxon>Bacteria</taxon>
        <taxon>Pseudomonadati</taxon>
        <taxon>Pseudomonadota</taxon>
        <taxon>Gammaproteobacteria</taxon>
        <taxon>Candidatus Competibacteraceae</taxon>
        <taxon>Plasticicumulans</taxon>
    </lineage>
</organism>
<dbReference type="InterPro" id="IPR000713">
    <property type="entry name" value="Mur_ligase_N"/>
</dbReference>
<keyword evidence="4 13" id="KW-0573">Peptidoglycan synthesis</keyword>
<evidence type="ECO:0000256" key="4">
    <source>
        <dbReference type="ARBA" id="ARBA00022984"/>
    </source>
</evidence>
<comment type="caution">
    <text evidence="18">The sequence shown here is derived from an EMBL/GenBank/DDBJ whole genome shotgun (WGS) entry which is preliminary data.</text>
</comment>
<dbReference type="InterPro" id="IPR013221">
    <property type="entry name" value="Mur_ligase_cen"/>
</dbReference>
<feature type="short sequence motif" description="Meso-diaminopimelate recognition motif" evidence="13">
    <location>
        <begin position="412"/>
        <end position="415"/>
    </location>
</feature>
<evidence type="ECO:0000313" key="18">
    <source>
        <dbReference type="EMBL" id="TCO80170.1"/>
    </source>
</evidence>
<dbReference type="Gene3D" id="3.90.190.20">
    <property type="entry name" value="Mur ligase, C-terminal domain"/>
    <property type="match status" value="1"/>
</dbReference>
<dbReference type="Pfam" id="PF01225">
    <property type="entry name" value="Mur_ligase"/>
    <property type="match status" value="1"/>
</dbReference>
<sequence>MRPASRRLPELLAGMADAVPACDVSGLALDSRALRAGDLFLAARGLTHHGLDFLAAAEAAGAAAVAWEPPHAPVTSRLPLVEVPSLGRHLSRIADRWFEAPSATLAVVGVTGTDGKTSVAHFVAEALSEAGRPAGILGTLGYGLRGHTVMASHTTPDALAVQRWLAAFRDTGARYAAMEVSSHALAQHRVEAVRFAVAVLTNLTRDHLDFHGSTDAYAAAKARLFTELAPAQAVLNLDDGFGAALAERLGDTRPVIGYGFGARPAAGLAGWVRGEGLRLDGGGLTLTVHSHRGSGELRSALFGRFNAANLLAALATLLALDLPFDEALARVGRVSTVAGRMERFGGGARPLAVVDYAHTPHALESVLQALREHAAGRLTCVFGCGGDRDAGKRPQMGAIAERLADQVIVTHDNPRREDPAGIVADILAGLREPARASVIGDRRRAIRAALAAAGAGDIVLIAGKGHEDYQLIGDERLDFSDRAEVAAWFEGAA</sequence>
<evidence type="ECO:0000313" key="19">
    <source>
        <dbReference type="Proteomes" id="UP000295765"/>
    </source>
</evidence>
<feature type="domain" description="Mur ligase N-terminal catalytic" evidence="15">
    <location>
        <begin position="24"/>
        <end position="81"/>
    </location>
</feature>
<proteinExistence type="inferred from homology"/>
<dbReference type="GO" id="GO:0008360">
    <property type="term" value="P:regulation of cell shape"/>
    <property type="evidence" value="ECO:0007669"/>
    <property type="project" value="UniProtKB-KW"/>
</dbReference>
<keyword evidence="2 13" id="KW-0132">Cell division</keyword>
<feature type="modified residue" description="N6-carboxylysine" evidence="13">
    <location>
        <position position="221"/>
    </location>
</feature>
<dbReference type="NCBIfam" id="TIGR01085">
    <property type="entry name" value="murE"/>
    <property type="match status" value="1"/>
</dbReference>
<dbReference type="SUPFAM" id="SSF53623">
    <property type="entry name" value="MurD-like peptide ligases, catalytic domain"/>
    <property type="match status" value="1"/>
</dbReference>
<evidence type="ECO:0000256" key="12">
    <source>
        <dbReference type="ARBA" id="ARBA00081560"/>
    </source>
</evidence>
<reference evidence="18 19" key="1">
    <citation type="submission" date="2019-03" db="EMBL/GenBank/DDBJ databases">
        <title>Genomic Encyclopedia of Type Strains, Phase IV (KMG-IV): sequencing the most valuable type-strain genomes for metagenomic binning, comparative biology and taxonomic classification.</title>
        <authorList>
            <person name="Goeker M."/>
        </authorList>
    </citation>
    <scope>NUCLEOTIDE SEQUENCE [LARGE SCALE GENOMIC DNA]</scope>
    <source>
        <strain evidence="18 19">DSM 25287</strain>
    </source>
</reference>
<dbReference type="InterPro" id="IPR005761">
    <property type="entry name" value="UDP-N-AcMur-Glu-dNH2Pim_ligase"/>
</dbReference>
<evidence type="ECO:0000256" key="5">
    <source>
        <dbReference type="ARBA" id="ARBA00023306"/>
    </source>
</evidence>
<keyword evidence="3 13" id="KW-0133">Cell shape</keyword>
<comment type="caution">
    <text evidence="13">Lacks conserved residue(s) required for the propagation of feature annotation.</text>
</comment>
<evidence type="ECO:0000256" key="2">
    <source>
        <dbReference type="ARBA" id="ARBA00022618"/>
    </source>
</evidence>
<name>A0A4V2SCP7_9GAMM</name>
<gene>
    <name evidence="13" type="primary">murE</name>
    <name evidence="18" type="ORF">EV699_11676</name>
</gene>
<dbReference type="FunFam" id="3.90.190.20:FF:000006">
    <property type="entry name" value="UDP-N-acetylmuramoyl-L-alanyl-D-glutamate--2,6-diaminopimelate ligase"/>
    <property type="match status" value="1"/>
</dbReference>
<feature type="binding site" evidence="13">
    <location>
        <position position="181"/>
    </location>
    <ligand>
        <name>UDP-N-acetyl-alpha-D-muramoyl-L-alanyl-D-glutamate</name>
        <dbReference type="ChEBI" id="CHEBI:83900"/>
    </ligand>
</feature>
<feature type="domain" description="Mur ligase central" evidence="17">
    <location>
        <begin position="110"/>
        <end position="316"/>
    </location>
</feature>
<dbReference type="GO" id="GO:0008765">
    <property type="term" value="F:UDP-N-acetylmuramoylalanyl-D-glutamate-2,6-diaminopimelate ligase activity"/>
    <property type="evidence" value="ECO:0007669"/>
    <property type="project" value="UniProtKB-UniRule"/>
</dbReference>
<feature type="binding site" evidence="13">
    <location>
        <position position="463"/>
    </location>
    <ligand>
        <name>meso-2,6-diaminopimelate</name>
        <dbReference type="ChEBI" id="CHEBI:57791"/>
    </ligand>
</feature>
<evidence type="ECO:0000256" key="11">
    <source>
        <dbReference type="ARBA" id="ARBA00076158"/>
    </source>
</evidence>
<dbReference type="Gene3D" id="3.40.1390.10">
    <property type="entry name" value="MurE/MurF, N-terminal domain"/>
    <property type="match status" value="1"/>
</dbReference>
<dbReference type="GO" id="GO:0071555">
    <property type="term" value="P:cell wall organization"/>
    <property type="evidence" value="ECO:0007669"/>
    <property type="project" value="UniProtKB-KW"/>
</dbReference>
<dbReference type="GO" id="GO:0051301">
    <property type="term" value="P:cell division"/>
    <property type="evidence" value="ECO:0007669"/>
    <property type="project" value="UniProtKB-KW"/>
</dbReference>
<feature type="binding site" evidence="13">
    <location>
        <position position="31"/>
    </location>
    <ligand>
        <name>UDP-N-acetyl-alpha-D-muramoyl-L-alanyl-D-glutamate</name>
        <dbReference type="ChEBI" id="CHEBI:83900"/>
    </ligand>
</feature>
<dbReference type="Proteomes" id="UP000295765">
    <property type="component" value="Unassembled WGS sequence"/>
</dbReference>
<evidence type="ECO:0000256" key="7">
    <source>
        <dbReference type="ARBA" id="ARBA00050251"/>
    </source>
</evidence>
<feature type="domain" description="Mur ligase C-terminal" evidence="16">
    <location>
        <begin position="339"/>
        <end position="465"/>
    </location>
</feature>
<comment type="catalytic activity">
    <reaction evidence="7 13">
        <text>UDP-N-acetyl-alpha-D-muramoyl-L-alanyl-D-glutamate + meso-2,6-diaminopimelate + ATP = UDP-N-acetyl-alpha-D-muramoyl-L-alanyl-gamma-D-glutamyl-meso-2,6-diaminopimelate + ADP + phosphate + H(+)</text>
        <dbReference type="Rhea" id="RHEA:23676"/>
        <dbReference type="ChEBI" id="CHEBI:15378"/>
        <dbReference type="ChEBI" id="CHEBI:30616"/>
        <dbReference type="ChEBI" id="CHEBI:43474"/>
        <dbReference type="ChEBI" id="CHEBI:57791"/>
        <dbReference type="ChEBI" id="CHEBI:83900"/>
        <dbReference type="ChEBI" id="CHEBI:83905"/>
        <dbReference type="ChEBI" id="CHEBI:456216"/>
        <dbReference type="EC" id="6.3.2.13"/>
    </reaction>
</comment>
<dbReference type="NCBIfam" id="NF001126">
    <property type="entry name" value="PRK00139.1-4"/>
    <property type="match status" value="1"/>
</dbReference>
<keyword evidence="13" id="KW-0460">Magnesium</keyword>
<evidence type="ECO:0000256" key="10">
    <source>
        <dbReference type="ARBA" id="ARBA00075482"/>
    </source>
</evidence>
<dbReference type="InterPro" id="IPR004101">
    <property type="entry name" value="Mur_ligase_C"/>
</dbReference>
<dbReference type="GO" id="GO:0009252">
    <property type="term" value="P:peptidoglycan biosynthetic process"/>
    <property type="evidence" value="ECO:0007669"/>
    <property type="project" value="UniProtKB-UniRule"/>
</dbReference>
<comment type="similarity">
    <text evidence="1 13">Belongs to the MurCDEF family. MurE subfamily.</text>
</comment>
<dbReference type="GO" id="GO:0005524">
    <property type="term" value="F:ATP binding"/>
    <property type="evidence" value="ECO:0007669"/>
    <property type="project" value="UniProtKB-UniRule"/>
</dbReference>
<evidence type="ECO:0000259" key="17">
    <source>
        <dbReference type="Pfam" id="PF08245"/>
    </source>
</evidence>
<keyword evidence="5 13" id="KW-0131">Cell cycle</keyword>
<comment type="function">
    <text evidence="13">Catalyzes the addition of meso-diaminopimelic acid to the nucleotide precursor UDP-N-acetylmuramoyl-L-alanyl-D-glutamate (UMAG) in the biosynthesis of bacterial cell-wall peptidoglycan.</text>
</comment>
<evidence type="ECO:0000256" key="9">
    <source>
        <dbReference type="ARBA" id="ARBA00072883"/>
    </source>
</evidence>
<dbReference type="InterPro" id="IPR036615">
    <property type="entry name" value="Mur_ligase_C_dom_sf"/>
</dbReference>
<evidence type="ECO:0000256" key="13">
    <source>
        <dbReference type="HAMAP-Rule" id="MF_00208"/>
    </source>
</evidence>
<keyword evidence="6 13" id="KW-0961">Cell wall biogenesis/degradation</keyword>
<feature type="binding site" evidence="13">
    <location>
        <position position="189"/>
    </location>
    <ligand>
        <name>UDP-N-acetyl-alpha-D-muramoyl-L-alanyl-D-glutamate</name>
        <dbReference type="ChEBI" id="CHEBI:83900"/>
    </ligand>
</feature>
<comment type="pathway">
    <text evidence="13 14">Cell wall biogenesis; peptidoglycan biosynthesis.</text>
</comment>
<dbReference type="UniPathway" id="UPA00219"/>
<dbReference type="AlphaFoldDB" id="A0A4V2SCP7"/>
<feature type="binding site" evidence="13">
    <location>
        <begin position="154"/>
        <end position="155"/>
    </location>
    <ligand>
        <name>UDP-N-acetyl-alpha-D-muramoyl-L-alanyl-D-glutamate</name>
        <dbReference type="ChEBI" id="CHEBI:83900"/>
    </ligand>
</feature>
<evidence type="ECO:0000256" key="1">
    <source>
        <dbReference type="ARBA" id="ARBA00005898"/>
    </source>
</evidence>
<evidence type="ECO:0000256" key="3">
    <source>
        <dbReference type="ARBA" id="ARBA00022960"/>
    </source>
</evidence>
<accession>A0A4V2SCP7</accession>
<feature type="binding site" evidence="13">
    <location>
        <position position="187"/>
    </location>
    <ligand>
        <name>UDP-N-acetyl-alpha-D-muramoyl-L-alanyl-D-glutamate</name>
        <dbReference type="ChEBI" id="CHEBI:83900"/>
    </ligand>
</feature>
<dbReference type="SUPFAM" id="SSF53244">
    <property type="entry name" value="MurD-like peptide ligases, peptide-binding domain"/>
    <property type="match status" value="1"/>
</dbReference>
<evidence type="ECO:0000259" key="16">
    <source>
        <dbReference type="Pfam" id="PF02875"/>
    </source>
</evidence>
<dbReference type="NCBIfam" id="NF001124">
    <property type="entry name" value="PRK00139.1-2"/>
    <property type="match status" value="1"/>
</dbReference>
<dbReference type="GO" id="GO:0000287">
    <property type="term" value="F:magnesium ion binding"/>
    <property type="evidence" value="ECO:0007669"/>
    <property type="project" value="UniProtKB-UniRule"/>
</dbReference>
<keyword evidence="13" id="KW-0067">ATP-binding</keyword>
<dbReference type="Pfam" id="PF08245">
    <property type="entry name" value="Mur_ligase_M"/>
    <property type="match status" value="1"/>
</dbReference>
<comment type="subcellular location">
    <subcellularLocation>
        <location evidence="13 14">Cytoplasm</location>
    </subcellularLocation>
</comment>
<feature type="binding site" evidence="13">
    <location>
        <begin position="412"/>
        <end position="415"/>
    </location>
    <ligand>
        <name>meso-2,6-diaminopimelate</name>
        <dbReference type="ChEBI" id="CHEBI:57791"/>
    </ligand>
</feature>
<dbReference type="PANTHER" id="PTHR23135">
    <property type="entry name" value="MUR LIGASE FAMILY MEMBER"/>
    <property type="match status" value="1"/>
</dbReference>
<dbReference type="HAMAP" id="MF_00208">
    <property type="entry name" value="MurE"/>
    <property type="match status" value="1"/>
</dbReference>
<dbReference type="SUPFAM" id="SSF63418">
    <property type="entry name" value="MurE/MurF N-terminal domain"/>
    <property type="match status" value="1"/>
</dbReference>
<dbReference type="Gene3D" id="3.40.1190.10">
    <property type="entry name" value="Mur-like, catalytic domain"/>
    <property type="match status" value="1"/>
</dbReference>
<dbReference type="EC" id="6.3.2.13" evidence="8 13"/>
<dbReference type="PANTHER" id="PTHR23135:SF4">
    <property type="entry name" value="UDP-N-ACETYLMURAMOYL-L-ALANYL-D-GLUTAMATE--2,6-DIAMINOPIMELATE LIGASE MURE HOMOLOG, CHLOROPLASTIC"/>
    <property type="match status" value="1"/>
</dbReference>
<evidence type="ECO:0000256" key="6">
    <source>
        <dbReference type="ARBA" id="ARBA00023316"/>
    </source>
</evidence>
<dbReference type="EMBL" id="SLWY01000016">
    <property type="protein sequence ID" value="TCO80170.1"/>
    <property type="molecule type" value="Genomic_DNA"/>
</dbReference>
<protein>
    <recommendedName>
        <fullName evidence="9 13">UDP-N-acetylmuramoyl-L-alanyl-D-glutamate--2,6-diaminopimelate ligase</fullName>
        <ecNumber evidence="8 13">6.3.2.13</ecNumber>
    </recommendedName>
    <alternativeName>
        <fullName evidence="10 13">Meso-A2pm-adding enzyme</fullName>
    </alternativeName>
    <alternativeName>
        <fullName evidence="11 13">Meso-diaminopimelate-adding enzyme</fullName>
    </alternativeName>
    <alternativeName>
        <fullName evidence="12 13">UDP-MurNAc-L-Ala-D-Glu:meso-diaminopimelate ligase</fullName>
    </alternativeName>
    <alternativeName>
        <fullName evidence="13">UDP-MurNAc-tripeptide synthetase</fullName>
    </alternativeName>
    <alternativeName>
        <fullName evidence="13">UDP-N-acetylmuramyl-tripeptide synthetase</fullName>
    </alternativeName>
</protein>
<comment type="PTM">
    <text evidence="13">Carboxylation is probably crucial for Mg(2+) binding and, consequently, for the gamma-phosphate positioning of ATP.</text>
</comment>